<reference evidence="2" key="1">
    <citation type="journal article" date="2022" name="Mol. Ecol. Resour.">
        <title>The genomes of chicory, endive, great burdock and yacon provide insights into Asteraceae palaeo-polyploidization history and plant inulin production.</title>
        <authorList>
            <person name="Fan W."/>
            <person name="Wang S."/>
            <person name="Wang H."/>
            <person name="Wang A."/>
            <person name="Jiang F."/>
            <person name="Liu H."/>
            <person name="Zhao H."/>
            <person name="Xu D."/>
            <person name="Zhang Y."/>
        </authorList>
    </citation>
    <scope>NUCLEOTIDE SEQUENCE [LARGE SCALE GENOMIC DNA]</scope>
    <source>
        <strain evidence="2">cv. Punajuju</strain>
    </source>
</reference>
<gene>
    <name evidence="1" type="ORF">L2E82_30674</name>
</gene>
<proteinExistence type="predicted"/>
<evidence type="ECO:0000313" key="1">
    <source>
        <dbReference type="EMBL" id="KAI3740249.1"/>
    </source>
</evidence>
<comment type="caution">
    <text evidence="1">The sequence shown here is derived from an EMBL/GenBank/DDBJ whole genome shotgun (WGS) entry which is preliminary data.</text>
</comment>
<organism evidence="1 2">
    <name type="scientific">Cichorium intybus</name>
    <name type="common">Chicory</name>
    <dbReference type="NCBI Taxonomy" id="13427"/>
    <lineage>
        <taxon>Eukaryota</taxon>
        <taxon>Viridiplantae</taxon>
        <taxon>Streptophyta</taxon>
        <taxon>Embryophyta</taxon>
        <taxon>Tracheophyta</taxon>
        <taxon>Spermatophyta</taxon>
        <taxon>Magnoliopsida</taxon>
        <taxon>eudicotyledons</taxon>
        <taxon>Gunneridae</taxon>
        <taxon>Pentapetalae</taxon>
        <taxon>asterids</taxon>
        <taxon>campanulids</taxon>
        <taxon>Asterales</taxon>
        <taxon>Asteraceae</taxon>
        <taxon>Cichorioideae</taxon>
        <taxon>Cichorieae</taxon>
        <taxon>Cichoriinae</taxon>
        <taxon>Cichorium</taxon>
    </lineage>
</organism>
<name>A0ACB9D117_CICIN</name>
<reference evidence="1 2" key="2">
    <citation type="journal article" date="2022" name="Mol. Ecol. Resour.">
        <title>The genomes of chicory, endive, great burdock and yacon provide insights into Asteraceae paleo-polyploidization history and plant inulin production.</title>
        <authorList>
            <person name="Fan W."/>
            <person name="Wang S."/>
            <person name="Wang H."/>
            <person name="Wang A."/>
            <person name="Jiang F."/>
            <person name="Liu H."/>
            <person name="Zhao H."/>
            <person name="Xu D."/>
            <person name="Zhang Y."/>
        </authorList>
    </citation>
    <scope>NUCLEOTIDE SEQUENCE [LARGE SCALE GENOMIC DNA]</scope>
    <source>
        <strain evidence="2">cv. Punajuju</strain>
        <tissue evidence="1">Leaves</tissue>
    </source>
</reference>
<keyword evidence="2" id="KW-1185">Reference proteome</keyword>
<protein>
    <submittedName>
        <fullName evidence="1">Uncharacterized protein</fullName>
    </submittedName>
</protein>
<accession>A0ACB9D117</accession>
<sequence>MGRVKSCSEPFQNHTGRVEFHTGRVKSCSEPFQNHTGRVEFHTGRVDLTDPLNVQKCSLREKHFLFDRESSKWRFWVKLKLENRRETWGDADLIPYTRSCFLIRRDYGDITKSSEQKPGTRKLGVPRTKPILGICSSDRGRHVIKRDGHV</sequence>
<evidence type="ECO:0000313" key="2">
    <source>
        <dbReference type="Proteomes" id="UP001055811"/>
    </source>
</evidence>
<dbReference type="Proteomes" id="UP001055811">
    <property type="component" value="Linkage Group LG05"/>
</dbReference>
<dbReference type="EMBL" id="CM042013">
    <property type="protein sequence ID" value="KAI3740249.1"/>
    <property type="molecule type" value="Genomic_DNA"/>
</dbReference>